<name>A0A024VES3_PLAFA</name>
<dbReference type="AlphaFoldDB" id="A0A024VES3"/>
<dbReference type="PROSITE" id="PS51257">
    <property type="entry name" value="PROKAR_LIPOPROTEIN"/>
    <property type="match status" value="1"/>
</dbReference>
<gene>
    <name evidence="2" type="ORF">PFFVO_00086</name>
</gene>
<keyword evidence="1" id="KW-1133">Transmembrane helix</keyword>
<accession>A0A024VES3</accession>
<dbReference type="EMBL" id="KI925007">
    <property type="protein sequence ID" value="ETW21082.1"/>
    <property type="molecule type" value="Genomic_DNA"/>
</dbReference>
<protein>
    <submittedName>
        <fullName evidence="2">Uncharacterized protein</fullName>
    </submittedName>
</protein>
<dbReference type="OrthoDB" id="375837at2759"/>
<evidence type="ECO:0000256" key="1">
    <source>
        <dbReference type="SAM" id="Phobius"/>
    </source>
</evidence>
<proteinExistence type="predicted"/>
<evidence type="ECO:0000313" key="2">
    <source>
        <dbReference type="EMBL" id="ETW21082.1"/>
    </source>
</evidence>
<reference evidence="2 3" key="2">
    <citation type="submission" date="2013-02" db="EMBL/GenBank/DDBJ databases">
        <title>The Genome Sequence of Plasmodium falciparum Vietnam Oak-Knoll (FVO).</title>
        <authorList>
            <consortium name="The Broad Institute Genome Sequencing Platform"/>
            <consortium name="The Broad Institute Genome Sequencing Center for Infectious Disease"/>
            <person name="Neafsey D."/>
            <person name="Cheeseman I."/>
            <person name="Volkman S."/>
            <person name="Adams J."/>
            <person name="Walker B."/>
            <person name="Young S.K."/>
            <person name="Zeng Q."/>
            <person name="Gargeya S."/>
            <person name="Fitzgerald M."/>
            <person name="Haas B."/>
            <person name="Abouelleil A."/>
            <person name="Alvarado L."/>
            <person name="Arachchi H.M."/>
            <person name="Berlin A.M."/>
            <person name="Chapman S.B."/>
            <person name="Dewar J."/>
            <person name="Goldberg J."/>
            <person name="Griggs A."/>
            <person name="Gujja S."/>
            <person name="Hansen M."/>
            <person name="Howarth C."/>
            <person name="Imamovic A."/>
            <person name="Larimer J."/>
            <person name="McCowan C."/>
            <person name="Murphy C."/>
            <person name="Neiman D."/>
            <person name="Pearson M."/>
            <person name="Priest M."/>
            <person name="Roberts A."/>
            <person name="Saif S."/>
            <person name="Shea T."/>
            <person name="Sisk P."/>
            <person name="Sykes S."/>
            <person name="Wortman J."/>
            <person name="Nusbaum C."/>
            <person name="Birren B."/>
        </authorList>
    </citation>
    <scope>NUCLEOTIDE SEQUENCE [LARGE SCALE GENOMIC DNA]</scope>
    <source>
        <strain evidence="3">Vietnam Oak-Knoll (FVO)</strain>
    </source>
</reference>
<dbReference type="Proteomes" id="UP000030690">
    <property type="component" value="Unassembled WGS sequence"/>
</dbReference>
<sequence length="234" mass="27861">MEYHKPRLPLISLLIISCALFFLFKRSEGIFQTKGLEGTEKRLAVNLMKIYEETKDVESIFYENVDRVHNMFEEIKKKDNMNNNDDNNNVKKYKYDEEDIDTEKASPLNPYLAPSFVEMQSKGPVEEETIWRALYDTQLRRSPPTEEVHVFSSEDVKKEYNEAKMDSFIYQIYMMKSEFDKNLNYMNAEMFRQKNKKKVLHDASLFDQHIKKMNNKRICKNGPLKKEYSTQILC</sequence>
<keyword evidence="1" id="KW-0812">Transmembrane</keyword>
<organism evidence="2 3">
    <name type="scientific">Plasmodium falciparum Vietnam Oak-Knoll</name>
    <name type="common">FVO</name>
    <dbReference type="NCBI Taxonomy" id="1036723"/>
    <lineage>
        <taxon>Eukaryota</taxon>
        <taxon>Sar</taxon>
        <taxon>Alveolata</taxon>
        <taxon>Apicomplexa</taxon>
        <taxon>Aconoidasida</taxon>
        <taxon>Haemosporida</taxon>
        <taxon>Plasmodiidae</taxon>
        <taxon>Plasmodium</taxon>
        <taxon>Plasmodium (Laverania)</taxon>
    </lineage>
</organism>
<reference evidence="2 3" key="1">
    <citation type="submission" date="2013-02" db="EMBL/GenBank/DDBJ databases">
        <title>The Genome Annotation of Plasmodium falciparum Vietnam Oak-Knoll (FVO).</title>
        <authorList>
            <consortium name="The Broad Institute Genome Sequencing Platform"/>
            <consortium name="The Broad Institute Genome Sequencing Center for Infectious Disease"/>
            <person name="Neafsey D."/>
            <person name="Hoffman S."/>
            <person name="Volkman S."/>
            <person name="Rosenthal P."/>
            <person name="Walker B."/>
            <person name="Young S.K."/>
            <person name="Zeng Q."/>
            <person name="Gargeya S."/>
            <person name="Fitzgerald M."/>
            <person name="Haas B."/>
            <person name="Abouelleil A."/>
            <person name="Allen A.W."/>
            <person name="Alvarado L."/>
            <person name="Arachchi H.M."/>
            <person name="Berlin A.M."/>
            <person name="Chapman S.B."/>
            <person name="Gainer-Dewar J."/>
            <person name="Goldberg J."/>
            <person name="Griggs A."/>
            <person name="Gujja S."/>
            <person name="Hansen M."/>
            <person name="Howarth C."/>
            <person name="Imamovic A."/>
            <person name="Ireland A."/>
            <person name="Larimer J."/>
            <person name="McCowan C."/>
            <person name="Murphy C."/>
            <person name="Pearson M."/>
            <person name="Poon T.W."/>
            <person name="Priest M."/>
            <person name="Roberts A."/>
            <person name="Saif S."/>
            <person name="Shea T."/>
            <person name="Sisk P."/>
            <person name="Sykes S."/>
            <person name="Wortman J."/>
            <person name="Nusbaum C."/>
            <person name="Birren B."/>
        </authorList>
    </citation>
    <scope>NUCLEOTIDE SEQUENCE [LARGE SCALE GENOMIC DNA]</scope>
    <source>
        <strain evidence="3">Vietnam Oak-Knoll (FVO)</strain>
    </source>
</reference>
<evidence type="ECO:0000313" key="3">
    <source>
        <dbReference type="Proteomes" id="UP000030690"/>
    </source>
</evidence>
<feature type="transmembrane region" description="Helical" evidence="1">
    <location>
        <begin position="6"/>
        <end position="24"/>
    </location>
</feature>
<keyword evidence="1" id="KW-0472">Membrane</keyword>